<keyword evidence="2" id="KW-0808">Transferase</keyword>
<dbReference type="PANTHER" id="PTHR12526">
    <property type="entry name" value="GLYCOSYLTRANSFERASE"/>
    <property type="match status" value="1"/>
</dbReference>
<keyword evidence="3" id="KW-1185">Reference proteome</keyword>
<evidence type="ECO:0000313" key="2">
    <source>
        <dbReference type="EMBL" id="RKE95306.1"/>
    </source>
</evidence>
<dbReference type="Pfam" id="PF00534">
    <property type="entry name" value="Glycos_transf_1"/>
    <property type="match status" value="1"/>
</dbReference>
<sequence>MKQSKKKLSILTIDYGMGGTERFISLLLPELKNHFEVTLVIFYKYIDYDIPEDVNLLILKPETKKSKSYLFKIKNFVSLYLKYKRFIKNEGIDISFSLLPIPNIINSFIHMGLKNVRTVISERCYPSVMYKDKHMQLKLAKLFFPIFYNRNDALFSNSVHINEDLKVNFGVKIPMQVIYNPITTDDTIKINSSSFKKTKHLKLINAGTMYSVKNQKLILDAMSLLQIGDFDFTILGDGELAETLRLQSKNLGLNTNFHQLGKVNDIKAHLIQHDCFILSSDTEGFPNVLLEALSVGLPVISTNCLSGPLEMLNDNESVTIKDGEFIKAKYGILVNVNDALGMSKAIQYYLEHPKERLKYSDLAFKRAKMYNMPKIYNQMKDILTNS</sequence>
<dbReference type="InterPro" id="IPR001296">
    <property type="entry name" value="Glyco_trans_1"/>
</dbReference>
<dbReference type="CDD" id="cd03811">
    <property type="entry name" value="GT4_GT28_WabH-like"/>
    <property type="match status" value="1"/>
</dbReference>
<dbReference type="SUPFAM" id="SSF53756">
    <property type="entry name" value="UDP-Glycosyltransferase/glycogen phosphorylase"/>
    <property type="match status" value="1"/>
</dbReference>
<name>A0A420DLY9_9FLAO</name>
<protein>
    <submittedName>
        <fullName evidence="2">N-acetylgalactosamine-N, N'-diacetylbacillosaminyl-diphospho-undecaprenol 4-alpha-N-acetylgalactosaminyltransferase</fullName>
    </submittedName>
</protein>
<dbReference type="Gene3D" id="3.40.50.2000">
    <property type="entry name" value="Glycogen Phosphorylase B"/>
    <property type="match status" value="2"/>
</dbReference>
<dbReference type="PANTHER" id="PTHR12526:SF630">
    <property type="entry name" value="GLYCOSYLTRANSFERASE"/>
    <property type="match status" value="1"/>
</dbReference>
<gene>
    <name evidence="2" type="ORF">BXY80_1493</name>
</gene>
<dbReference type="RefSeq" id="WP_120200622.1">
    <property type="nucleotide sequence ID" value="NZ_RAQJ01000002.1"/>
</dbReference>
<accession>A0A420DLY9</accession>
<evidence type="ECO:0000259" key="1">
    <source>
        <dbReference type="Pfam" id="PF00534"/>
    </source>
</evidence>
<dbReference type="GO" id="GO:0016757">
    <property type="term" value="F:glycosyltransferase activity"/>
    <property type="evidence" value="ECO:0007669"/>
    <property type="project" value="InterPro"/>
</dbReference>
<dbReference type="OrthoDB" id="798298at2"/>
<dbReference type="EMBL" id="RAQJ01000002">
    <property type="protein sequence ID" value="RKE95306.1"/>
    <property type="molecule type" value="Genomic_DNA"/>
</dbReference>
<dbReference type="AlphaFoldDB" id="A0A420DLY9"/>
<proteinExistence type="predicted"/>
<feature type="domain" description="Glycosyl transferase family 1" evidence="1">
    <location>
        <begin position="191"/>
        <end position="363"/>
    </location>
</feature>
<organism evidence="2 3">
    <name type="scientific">Ichthyenterobacterium magnum</name>
    <dbReference type="NCBI Taxonomy" id="1230530"/>
    <lineage>
        <taxon>Bacteria</taxon>
        <taxon>Pseudomonadati</taxon>
        <taxon>Bacteroidota</taxon>
        <taxon>Flavobacteriia</taxon>
        <taxon>Flavobacteriales</taxon>
        <taxon>Flavobacteriaceae</taxon>
        <taxon>Ichthyenterobacterium</taxon>
    </lineage>
</organism>
<evidence type="ECO:0000313" key="3">
    <source>
        <dbReference type="Proteomes" id="UP000284892"/>
    </source>
</evidence>
<dbReference type="Proteomes" id="UP000284892">
    <property type="component" value="Unassembled WGS sequence"/>
</dbReference>
<reference evidence="2 3" key="1">
    <citation type="submission" date="2018-09" db="EMBL/GenBank/DDBJ databases">
        <title>Genomic Encyclopedia of Archaeal and Bacterial Type Strains, Phase II (KMG-II): from individual species to whole genera.</title>
        <authorList>
            <person name="Goeker M."/>
        </authorList>
    </citation>
    <scope>NUCLEOTIDE SEQUENCE [LARGE SCALE GENOMIC DNA]</scope>
    <source>
        <strain evidence="2 3">DSM 26283</strain>
    </source>
</reference>
<comment type="caution">
    <text evidence="2">The sequence shown here is derived from an EMBL/GenBank/DDBJ whole genome shotgun (WGS) entry which is preliminary data.</text>
</comment>